<organism evidence="2 3">
    <name type="scientific">Sphingobacterium daejeonense</name>
    <dbReference type="NCBI Taxonomy" id="371142"/>
    <lineage>
        <taxon>Bacteria</taxon>
        <taxon>Pseudomonadati</taxon>
        <taxon>Bacteroidota</taxon>
        <taxon>Sphingobacteriia</taxon>
        <taxon>Sphingobacteriales</taxon>
        <taxon>Sphingobacteriaceae</taxon>
        <taxon>Sphingobacterium</taxon>
    </lineage>
</organism>
<gene>
    <name evidence="2" type="ORF">ACFQ2C_17495</name>
</gene>
<dbReference type="Gene3D" id="3.40.1570.10">
    <property type="entry name" value="HemS/ChuS/ChuX like domains"/>
    <property type="match status" value="2"/>
</dbReference>
<dbReference type="CDD" id="cd16830">
    <property type="entry name" value="HemS-like_N"/>
    <property type="match status" value="1"/>
</dbReference>
<dbReference type="InterPro" id="IPR007845">
    <property type="entry name" value="HemS/ChuX_dom"/>
</dbReference>
<feature type="domain" description="Haemin-degrading HemS/ChuX" evidence="1">
    <location>
        <begin position="204"/>
        <end position="334"/>
    </location>
</feature>
<evidence type="ECO:0000313" key="2">
    <source>
        <dbReference type="EMBL" id="MFD1167397.1"/>
    </source>
</evidence>
<feature type="domain" description="Haemin-degrading HemS/ChuX" evidence="1">
    <location>
        <begin position="32"/>
        <end position="152"/>
    </location>
</feature>
<dbReference type="Proteomes" id="UP001597205">
    <property type="component" value="Unassembled WGS sequence"/>
</dbReference>
<sequence length="340" mass="38831">MENQTALKERFESYKLQNPSSRIREAAKQLGVSEAELVSIGSDNILLVPEFNSILNDIPELGEVMALTRNNYAVHERKGIYTKTSFHGQIGLVTNPDIDLRLFMTAWTYVFAVNENNRKSIQFFDRFGEAIHKIFLTENSNAEAFERLLAKYTLNDPPTVQIEVKPFQASIEKLDEDIDVNGFQNEWKSLQDTHDFFGILKKHEVSRLQSMRLAPKGFTYNIPVGQAESLLNLVSSSGIEFMVFAGNKSCLQIHTGKAEKIVRTGPWINILDDKFNLHLNDTEIDSLWIVKKPTNLGLVHSIEAFDREGNLIIQFFGKRKPSIPESEDWRKIVKTIENQI</sequence>
<dbReference type="CDD" id="cd16831">
    <property type="entry name" value="HemS-like_C"/>
    <property type="match status" value="1"/>
</dbReference>
<evidence type="ECO:0000259" key="1">
    <source>
        <dbReference type="Pfam" id="PF05171"/>
    </source>
</evidence>
<dbReference type="SUPFAM" id="SSF144064">
    <property type="entry name" value="Heme iron utilization protein-like"/>
    <property type="match status" value="1"/>
</dbReference>
<reference evidence="3" key="1">
    <citation type="journal article" date="2019" name="Int. J. Syst. Evol. Microbiol.">
        <title>The Global Catalogue of Microorganisms (GCM) 10K type strain sequencing project: providing services to taxonomists for standard genome sequencing and annotation.</title>
        <authorList>
            <consortium name="The Broad Institute Genomics Platform"/>
            <consortium name="The Broad Institute Genome Sequencing Center for Infectious Disease"/>
            <person name="Wu L."/>
            <person name="Ma J."/>
        </authorList>
    </citation>
    <scope>NUCLEOTIDE SEQUENCE [LARGE SCALE GENOMIC DNA]</scope>
    <source>
        <strain evidence="3">CCUG 52468</strain>
    </source>
</reference>
<dbReference type="RefSeq" id="WP_380898701.1">
    <property type="nucleotide sequence ID" value="NZ_JBHTKY010000040.1"/>
</dbReference>
<name>A0ABW3RRX6_9SPHI</name>
<protein>
    <submittedName>
        <fullName evidence="2">Hemin-degrading factor</fullName>
    </submittedName>
</protein>
<dbReference type="EMBL" id="JBHTKY010000040">
    <property type="protein sequence ID" value="MFD1167397.1"/>
    <property type="molecule type" value="Genomic_DNA"/>
</dbReference>
<dbReference type="InterPro" id="IPR053733">
    <property type="entry name" value="Heme_Transport_Util_sf"/>
</dbReference>
<dbReference type="Pfam" id="PF05171">
    <property type="entry name" value="HemS"/>
    <property type="match status" value="2"/>
</dbReference>
<accession>A0ABW3RRX6</accession>
<proteinExistence type="predicted"/>
<evidence type="ECO:0000313" key="3">
    <source>
        <dbReference type="Proteomes" id="UP001597205"/>
    </source>
</evidence>
<comment type="caution">
    <text evidence="2">The sequence shown here is derived from an EMBL/GenBank/DDBJ whole genome shotgun (WGS) entry which is preliminary data.</text>
</comment>
<keyword evidence="3" id="KW-1185">Reference proteome</keyword>